<organism evidence="1">
    <name type="scientific">Arundo donax</name>
    <name type="common">Giant reed</name>
    <name type="synonym">Donax arundinaceus</name>
    <dbReference type="NCBI Taxonomy" id="35708"/>
    <lineage>
        <taxon>Eukaryota</taxon>
        <taxon>Viridiplantae</taxon>
        <taxon>Streptophyta</taxon>
        <taxon>Embryophyta</taxon>
        <taxon>Tracheophyta</taxon>
        <taxon>Spermatophyta</taxon>
        <taxon>Magnoliopsida</taxon>
        <taxon>Liliopsida</taxon>
        <taxon>Poales</taxon>
        <taxon>Poaceae</taxon>
        <taxon>PACMAD clade</taxon>
        <taxon>Arundinoideae</taxon>
        <taxon>Arundineae</taxon>
        <taxon>Arundo</taxon>
    </lineage>
</organism>
<reference evidence="1" key="1">
    <citation type="submission" date="2014-09" db="EMBL/GenBank/DDBJ databases">
        <authorList>
            <person name="Magalhaes I.L.F."/>
            <person name="Oliveira U."/>
            <person name="Santos F.R."/>
            <person name="Vidigal T.H.D.A."/>
            <person name="Brescovit A.D."/>
            <person name="Santos A.J."/>
        </authorList>
    </citation>
    <scope>NUCLEOTIDE SEQUENCE</scope>
    <source>
        <tissue evidence="1">Shoot tissue taken approximately 20 cm above the soil surface</tissue>
    </source>
</reference>
<dbReference type="AlphaFoldDB" id="A0A0A9HUF7"/>
<dbReference type="EMBL" id="GBRH01159375">
    <property type="protein sequence ID" value="JAE38521.1"/>
    <property type="molecule type" value="Transcribed_RNA"/>
</dbReference>
<protein>
    <submittedName>
        <fullName evidence="1">Uncharacterized protein</fullName>
    </submittedName>
</protein>
<evidence type="ECO:0000313" key="1">
    <source>
        <dbReference type="EMBL" id="JAE38521.1"/>
    </source>
</evidence>
<reference evidence="1" key="2">
    <citation type="journal article" date="2015" name="Data Brief">
        <title>Shoot transcriptome of the giant reed, Arundo donax.</title>
        <authorList>
            <person name="Barrero R.A."/>
            <person name="Guerrero F.D."/>
            <person name="Moolhuijzen P."/>
            <person name="Goolsby J.A."/>
            <person name="Tidwell J."/>
            <person name="Bellgard S.E."/>
            <person name="Bellgard M.I."/>
        </authorList>
    </citation>
    <scope>NUCLEOTIDE SEQUENCE</scope>
    <source>
        <tissue evidence="1">Shoot tissue taken approximately 20 cm above the soil surface</tissue>
    </source>
</reference>
<accession>A0A0A9HUF7</accession>
<sequence>MGSSSLTSPCKKGRHLIAILKWSRVSASNYVMKKG</sequence>
<name>A0A0A9HUF7_ARUDO</name>
<proteinExistence type="predicted"/>